<dbReference type="NCBIfam" id="NF005559">
    <property type="entry name" value="PRK07231.1"/>
    <property type="match status" value="1"/>
</dbReference>
<dbReference type="EMBL" id="JACONZ010000001">
    <property type="protein sequence ID" value="MBC5579924.1"/>
    <property type="molecule type" value="Genomic_DNA"/>
</dbReference>
<evidence type="ECO:0000313" key="4">
    <source>
        <dbReference type="EMBL" id="MBC5579924.1"/>
    </source>
</evidence>
<dbReference type="PRINTS" id="PR00081">
    <property type="entry name" value="GDHRDH"/>
</dbReference>
<dbReference type="PANTHER" id="PTHR42879">
    <property type="entry name" value="3-OXOACYL-(ACYL-CARRIER-PROTEIN) REDUCTASE"/>
    <property type="match status" value="1"/>
</dbReference>
<evidence type="ECO:0000256" key="1">
    <source>
        <dbReference type="ARBA" id="ARBA00006484"/>
    </source>
</evidence>
<dbReference type="GO" id="GO:0016491">
    <property type="term" value="F:oxidoreductase activity"/>
    <property type="evidence" value="ECO:0007669"/>
    <property type="project" value="UniProtKB-KW"/>
</dbReference>
<accession>A0A923KX23</accession>
<proteinExistence type="inferred from homology"/>
<dbReference type="Gene3D" id="3.40.50.720">
    <property type="entry name" value="NAD(P)-binding Rossmann-like Domain"/>
    <property type="match status" value="1"/>
</dbReference>
<evidence type="ECO:0000313" key="5">
    <source>
        <dbReference type="Proteomes" id="UP000659630"/>
    </source>
</evidence>
<dbReference type="FunFam" id="3.40.50.720:FF:000173">
    <property type="entry name" value="3-oxoacyl-[acyl-carrier protein] reductase"/>
    <property type="match status" value="1"/>
</dbReference>
<sequence length="244" mass="25350">MNRTVLVTGASRGIGRAAAELFARRGYNVVLGCNRHKRQALAFSEQLNAAGLQTAVLQGDLSQPQEAEALVQGAAELFGSLDVLVNNAGISRTGLFTDFTPAQWREVQAVNLDSVFYCARAAAKLMIPRQAGSIINVSSIWGVTGASCEAAYSASKAAVIGLTKALAKELGPSGIRVNCVAPGVVDTEMNASLGEAVLDGLAEETPLGRIGRPEEIAAAIFFLAGEEASFITGQILGVNGGFLI</sequence>
<dbReference type="GO" id="GO:0008202">
    <property type="term" value="P:steroid metabolic process"/>
    <property type="evidence" value="ECO:0007669"/>
    <property type="project" value="UniProtKB-KW"/>
</dbReference>
<protein>
    <submittedName>
        <fullName evidence="4">SDR family oxidoreductase</fullName>
    </submittedName>
</protein>
<name>A0A923KX23_9FIRM</name>
<keyword evidence="3" id="KW-0443">Lipid metabolism</keyword>
<dbReference type="RefSeq" id="WP_186886304.1">
    <property type="nucleotide sequence ID" value="NZ_JACONZ010000001.1"/>
</dbReference>
<keyword evidence="3" id="KW-0753">Steroid metabolism</keyword>
<comment type="caution">
    <text evidence="4">The sequence shown here is derived from an EMBL/GenBank/DDBJ whole genome shotgun (WGS) entry which is preliminary data.</text>
</comment>
<organism evidence="4 5">
    <name type="scientific">Anaerofilum hominis</name>
    <dbReference type="NCBI Taxonomy" id="2763016"/>
    <lineage>
        <taxon>Bacteria</taxon>
        <taxon>Bacillati</taxon>
        <taxon>Bacillota</taxon>
        <taxon>Clostridia</taxon>
        <taxon>Eubacteriales</taxon>
        <taxon>Oscillospiraceae</taxon>
        <taxon>Anaerofilum</taxon>
    </lineage>
</organism>
<dbReference type="PROSITE" id="PS00061">
    <property type="entry name" value="ADH_SHORT"/>
    <property type="match status" value="1"/>
</dbReference>
<dbReference type="InterPro" id="IPR036291">
    <property type="entry name" value="NAD(P)-bd_dom_sf"/>
</dbReference>
<evidence type="ECO:0000256" key="2">
    <source>
        <dbReference type="ARBA" id="ARBA00023002"/>
    </source>
</evidence>
<dbReference type="InterPro" id="IPR050259">
    <property type="entry name" value="SDR"/>
</dbReference>
<dbReference type="PANTHER" id="PTHR42879:SF2">
    <property type="entry name" value="3-OXOACYL-[ACYL-CARRIER-PROTEIN] REDUCTASE FABG"/>
    <property type="match status" value="1"/>
</dbReference>
<dbReference type="InterPro" id="IPR002347">
    <property type="entry name" value="SDR_fam"/>
</dbReference>
<keyword evidence="2" id="KW-0560">Oxidoreductase</keyword>
<keyword evidence="5" id="KW-1185">Reference proteome</keyword>
<dbReference type="PRINTS" id="PR00080">
    <property type="entry name" value="SDRFAMILY"/>
</dbReference>
<dbReference type="GO" id="GO:0032787">
    <property type="term" value="P:monocarboxylic acid metabolic process"/>
    <property type="evidence" value="ECO:0007669"/>
    <property type="project" value="UniProtKB-ARBA"/>
</dbReference>
<comment type="similarity">
    <text evidence="1">Belongs to the short-chain dehydrogenases/reductases (SDR) family.</text>
</comment>
<reference evidence="4" key="1">
    <citation type="submission" date="2020-08" db="EMBL/GenBank/DDBJ databases">
        <title>Genome public.</title>
        <authorList>
            <person name="Liu C."/>
            <person name="Sun Q."/>
        </authorList>
    </citation>
    <scope>NUCLEOTIDE SEQUENCE</scope>
    <source>
        <strain evidence="4">BX8</strain>
    </source>
</reference>
<dbReference type="SUPFAM" id="SSF51735">
    <property type="entry name" value="NAD(P)-binding Rossmann-fold domains"/>
    <property type="match status" value="1"/>
</dbReference>
<dbReference type="AlphaFoldDB" id="A0A923KX23"/>
<dbReference type="NCBIfam" id="NF047420">
    <property type="entry name" value="EF_P_mod_YmfI"/>
    <property type="match status" value="1"/>
</dbReference>
<dbReference type="Pfam" id="PF13561">
    <property type="entry name" value="adh_short_C2"/>
    <property type="match status" value="1"/>
</dbReference>
<dbReference type="InterPro" id="IPR020904">
    <property type="entry name" value="Sc_DH/Rdtase_CS"/>
</dbReference>
<dbReference type="NCBIfam" id="NF009466">
    <property type="entry name" value="PRK12826.1-2"/>
    <property type="match status" value="1"/>
</dbReference>
<dbReference type="Proteomes" id="UP000659630">
    <property type="component" value="Unassembled WGS sequence"/>
</dbReference>
<gene>
    <name evidence="4" type="ORF">H8S23_00190</name>
</gene>
<evidence type="ECO:0000256" key="3">
    <source>
        <dbReference type="ARBA" id="ARBA00023221"/>
    </source>
</evidence>